<evidence type="ECO:0000313" key="2">
    <source>
        <dbReference type="Proteomes" id="UP000194911"/>
    </source>
</evidence>
<reference evidence="1 2" key="1">
    <citation type="submission" date="2016-10" db="EMBL/GenBank/DDBJ databases">
        <title>Comparative genomics of Bacillus thuringiensis reveals a path to pathogens against multiple invertebrate hosts.</title>
        <authorList>
            <person name="Zheng J."/>
            <person name="Gao Q."/>
            <person name="Liu H."/>
            <person name="Peng D."/>
            <person name="Ruan L."/>
            <person name="Sun M."/>
        </authorList>
    </citation>
    <scope>NUCLEOTIDE SEQUENCE [LARGE SCALE GENOMIC DNA]</scope>
    <source>
        <strain evidence="1">BGSC 4CE1</strain>
    </source>
</reference>
<organism evidence="1 2">
    <name type="scientific">Bacillus thuringiensis serovar vazensis</name>
    <dbReference type="NCBI Taxonomy" id="180867"/>
    <lineage>
        <taxon>Bacteria</taxon>
        <taxon>Bacillati</taxon>
        <taxon>Bacillota</taxon>
        <taxon>Bacilli</taxon>
        <taxon>Bacillales</taxon>
        <taxon>Bacillaceae</taxon>
        <taxon>Bacillus</taxon>
        <taxon>Bacillus cereus group</taxon>
    </lineage>
</organism>
<dbReference type="AlphaFoldDB" id="A0A243D1H1"/>
<sequence length="62" mass="7308">MNKTKYYVNNIDDTRFFSLFPLGDEQLVFANCSFIYKNDKILYNDSSLFLNIRSLGFLLTIL</sequence>
<dbReference type="EMBL" id="NFDQ01000027">
    <property type="protein sequence ID" value="OTY78099.1"/>
    <property type="molecule type" value="Genomic_DNA"/>
</dbReference>
<name>A0A243D1H1_BACTU</name>
<accession>A0A243D1H1</accession>
<comment type="caution">
    <text evidence="1">The sequence shown here is derived from an EMBL/GenBank/DDBJ whole genome shotgun (WGS) entry which is preliminary data.</text>
</comment>
<dbReference type="Proteomes" id="UP000194911">
    <property type="component" value="Unassembled WGS sequence"/>
</dbReference>
<proteinExistence type="predicted"/>
<gene>
    <name evidence="1" type="ORF">BK749_08120</name>
</gene>
<evidence type="ECO:0000313" key="1">
    <source>
        <dbReference type="EMBL" id="OTY78099.1"/>
    </source>
</evidence>
<protein>
    <submittedName>
        <fullName evidence="1">Uncharacterized protein</fullName>
    </submittedName>
</protein>